<dbReference type="Pfam" id="PF00135">
    <property type="entry name" value="COesterase"/>
    <property type="match status" value="2"/>
</dbReference>
<dbReference type="PROSITE" id="PS00941">
    <property type="entry name" value="CARBOXYLESTERASE_B_2"/>
    <property type="match status" value="1"/>
</dbReference>
<comment type="caution">
    <text evidence="5">The sequence shown here is derived from an EMBL/GenBank/DDBJ whole genome shotgun (WGS) entry which is preliminary data.</text>
</comment>
<proteinExistence type="inferred from homology"/>
<keyword evidence="6" id="KW-1185">Reference proteome</keyword>
<dbReference type="EMBL" id="JBHTJG010000001">
    <property type="protein sequence ID" value="MFD0945642.1"/>
    <property type="molecule type" value="Genomic_DNA"/>
</dbReference>
<keyword evidence="3" id="KW-0732">Signal</keyword>
<dbReference type="RefSeq" id="WP_264942125.1">
    <property type="nucleotide sequence ID" value="NZ_JAPDRA010000001.1"/>
</dbReference>
<dbReference type="Proteomes" id="UP001596977">
    <property type="component" value="Unassembled WGS sequence"/>
</dbReference>
<dbReference type="InterPro" id="IPR050309">
    <property type="entry name" value="Type-B_Carboxylest/Lipase"/>
</dbReference>
<dbReference type="InterPro" id="IPR029058">
    <property type="entry name" value="AB_hydrolase_fold"/>
</dbReference>
<dbReference type="InterPro" id="IPR019826">
    <property type="entry name" value="Carboxylesterase_B_AS"/>
</dbReference>
<evidence type="ECO:0000313" key="6">
    <source>
        <dbReference type="Proteomes" id="UP001596977"/>
    </source>
</evidence>
<feature type="signal peptide" evidence="3">
    <location>
        <begin position="1"/>
        <end position="21"/>
    </location>
</feature>
<evidence type="ECO:0000259" key="4">
    <source>
        <dbReference type="Pfam" id="PF00135"/>
    </source>
</evidence>
<evidence type="ECO:0000256" key="1">
    <source>
        <dbReference type="ARBA" id="ARBA00005964"/>
    </source>
</evidence>
<evidence type="ECO:0000256" key="2">
    <source>
        <dbReference type="ARBA" id="ARBA00022801"/>
    </source>
</evidence>
<evidence type="ECO:0000313" key="5">
    <source>
        <dbReference type="EMBL" id="MFD0945642.1"/>
    </source>
</evidence>
<dbReference type="PANTHER" id="PTHR11559">
    <property type="entry name" value="CARBOXYLESTERASE"/>
    <property type="match status" value="1"/>
</dbReference>
<dbReference type="InterPro" id="IPR002018">
    <property type="entry name" value="CarbesteraseB"/>
</dbReference>
<sequence length="520" mass="53973">MRRLMTISLLTLAGLLLPACAHNQARPELPRTAQGQVRGTIEGDVGVYRGIPYAAPPSGALRWKPPQPAAPWQGVRDATAFGPSCPQGVIPGAGAREANAVRGATSEDCLTLNIWAPARHAGPLPVMVWIHGGAHRIGSGSAPFYDGSAFARDGVILVTFNYRLGLLGYLAHPALTAEAAADAPLANYGTMDQLAALRWVQANIAAFGGDPGNVTLFGESAGGVATLSLLTLPEARGLFHKAIVESGGGWNATPDLAEAERNGAAALESAGVRPGASLAELRALPPEAFAGFKAGVGFGPVIDGRLLKQSTAQAFAAGDVVDVPLIIGFNSDEGSLMESFQMAPSTMLGSVPGAGLAALRAAYGARGATDEALARRLFADGAFSAPARWIAGRSAGGAPSWLYRFDYVAELLRGQRSGARHGGEIPFVFDSWSAMPAIAQALTEDDRRMAATIHGCWVSFAKTGVPVCPGAPAWPAYAPASDTLLDFAAVTAPRTGFDKPIYDVLERTLLPRALGAAPRR</sequence>
<feature type="domain" description="Carboxylesterase type B" evidence="4">
    <location>
        <begin position="31"/>
        <end position="344"/>
    </location>
</feature>
<dbReference type="InterPro" id="IPR019819">
    <property type="entry name" value="Carboxylesterase_B_CS"/>
</dbReference>
<evidence type="ECO:0000256" key="3">
    <source>
        <dbReference type="RuleBase" id="RU361235"/>
    </source>
</evidence>
<gene>
    <name evidence="5" type="ORF">ACFQ1E_04765</name>
</gene>
<keyword evidence="2 3" id="KW-0378">Hydrolase</keyword>
<accession>A0ABW3H3C0</accession>
<feature type="domain" description="Carboxylesterase type B" evidence="4">
    <location>
        <begin position="374"/>
        <end position="488"/>
    </location>
</feature>
<dbReference type="PROSITE" id="PS00122">
    <property type="entry name" value="CARBOXYLESTERASE_B_1"/>
    <property type="match status" value="1"/>
</dbReference>
<protein>
    <recommendedName>
        <fullName evidence="3">Carboxylic ester hydrolase</fullName>
        <ecNumber evidence="3">3.1.1.-</ecNumber>
    </recommendedName>
</protein>
<name>A0ABW3H3C0_9SPHN</name>
<organism evidence="5 6">
    <name type="scientific">Sphingomonas canadensis</name>
    <dbReference type="NCBI Taxonomy" id="1219257"/>
    <lineage>
        <taxon>Bacteria</taxon>
        <taxon>Pseudomonadati</taxon>
        <taxon>Pseudomonadota</taxon>
        <taxon>Alphaproteobacteria</taxon>
        <taxon>Sphingomonadales</taxon>
        <taxon>Sphingomonadaceae</taxon>
        <taxon>Sphingomonas</taxon>
    </lineage>
</organism>
<comment type="similarity">
    <text evidence="1 3">Belongs to the type-B carboxylesterase/lipase family.</text>
</comment>
<dbReference type="EC" id="3.1.1.-" evidence="3"/>
<reference evidence="6" key="1">
    <citation type="journal article" date="2019" name="Int. J. Syst. Evol. Microbiol.">
        <title>The Global Catalogue of Microorganisms (GCM) 10K type strain sequencing project: providing services to taxonomists for standard genome sequencing and annotation.</title>
        <authorList>
            <consortium name="The Broad Institute Genomics Platform"/>
            <consortium name="The Broad Institute Genome Sequencing Center for Infectious Disease"/>
            <person name="Wu L."/>
            <person name="Ma J."/>
        </authorList>
    </citation>
    <scope>NUCLEOTIDE SEQUENCE [LARGE SCALE GENOMIC DNA]</scope>
    <source>
        <strain evidence="6">CCUG 62982</strain>
    </source>
</reference>
<dbReference type="SUPFAM" id="SSF53474">
    <property type="entry name" value="alpha/beta-Hydrolases"/>
    <property type="match status" value="1"/>
</dbReference>
<feature type="chain" id="PRO_5044997997" description="Carboxylic ester hydrolase" evidence="3">
    <location>
        <begin position="22"/>
        <end position="520"/>
    </location>
</feature>
<dbReference type="Gene3D" id="3.40.50.1820">
    <property type="entry name" value="alpha/beta hydrolase"/>
    <property type="match status" value="1"/>
</dbReference>